<name>A0A150J5Q8_9EURY</name>
<sequence length="427" mass="49140">MKNFIVLDINHGGDILSSILKDRGYNVIAYDIYQTRNDKRELLLQKNIKTITTLDKDYKDYIVVYPIHCPEYFLSFFPDSKKITHHELVKFLFYKNVNKNKIIEITGSKGKTTTSYVLSYLLSFNETVYLNSSRGFERLIKGRSEIIKSENSITPANTAKILSQMEDGLYVFEESLGVSGIGDVSILTSMDPIYQIKNGASNSFEAKKQIFSLSEGKIIVDGSDKKLRNIVDNSEKEIFQIWKDVSIEIPDKLEIGKNIESTLMWKEKESKVQFRGDYLITGYINSILFGALTLKILNINQDKISKYFSVFKGVENRQTVFQEKDYTKIIDKSGGFSEDSLRYLLSNLMNYYDMPYKSINLLIDLSNNSHCQKIKLEDIDKVIGEFNNFIDNAFVKGTHNFERFKYLRDSEELNIKKGDLLIESGKG</sequence>
<dbReference type="GO" id="GO:0005524">
    <property type="term" value="F:ATP binding"/>
    <property type="evidence" value="ECO:0007669"/>
    <property type="project" value="InterPro"/>
</dbReference>
<comment type="caution">
    <text evidence="1">The sequence shown here is derived from an EMBL/GenBank/DDBJ whole genome shotgun (WGS) entry which is preliminary data.</text>
</comment>
<gene>
    <name evidence="1" type="ORF">AMQ74_00699</name>
</gene>
<dbReference type="EMBL" id="LNGD01000028">
    <property type="protein sequence ID" value="KYC52569.1"/>
    <property type="molecule type" value="Genomic_DNA"/>
</dbReference>
<dbReference type="Proteomes" id="UP000075578">
    <property type="component" value="Unassembled WGS sequence"/>
</dbReference>
<proteinExistence type="predicted"/>
<reference evidence="1 2" key="1">
    <citation type="journal article" date="2016" name="ISME J.">
        <title>Chasing the elusive Euryarchaeota class WSA2: genomes reveal a uniquely fastidious methyl-reducing methanogen.</title>
        <authorList>
            <person name="Nobu M.K."/>
            <person name="Narihiro T."/>
            <person name="Kuroda K."/>
            <person name="Mei R."/>
            <person name="Liu W.T."/>
        </authorList>
    </citation>
    <scope>NUCLEOTIDE SEQUENCE [LARGE SCALE GENOMIC DNA]</scope>
    <source>
        <strain evidence="1">U1lsi0528_Bin089</strain>
    </source>
</reference>
<organism evidence="1 2">
    <name type="scientific">Candidatus Methanofastidiosum methylothiophilum</name>
    <dbReference type="NCBI Taxonomy" id="1705564"/>
    <lineage>
        <taxon>Archaea</taxon>
        <taxon>Methanobacteriati</taxon>
        <taxon>Methanobacteriota</taxon>
        <taxon>Stenosarchaea group</taxon>
        <taxon>Candidatus Methanofastidiosia</taxon>
        <taxon>Candidatus Methanofastidiosales</taxon>
        <taxon>Candidatus Methanofastidiosaceae</taxon>
        <taxon>Candidatus Methanofastidiosum</taxon>
    </lineage>
</organism>
<evidence type="ECO:0000313" key="1">
    <source>
        <dbReference type="EMBL" id="KYC52569.1"/>
    </source>
</evidence>
<dbReference type="Gene3D" id="3.40.1190.10">
    <property type="entry name" value="Mur-like, catalytic domain"/>
    <property type="match status" value="1"/>
</dbReference>
<evidence type="ECO:0000313" key="2">
    <source>
        <dbReference type="Proteomes" id="UP000075578"/>
    </source>
</evidence>
<dbReference type="InterPro" id="IPR036565">
    <property type="entry name" value="Mur-like_cat_sf"/>
</dbReference>
<dbReference type="AlphaFoldDB" id="A0A150J5Q8"/>
<accession>A0A150J5Q8</accession>
<dbReference type="SUPFAM" id="SSF53623">
    <property type="entry name" value="MurD-like peptide ligases, catalytic domain"/>
    <property type="match status" value="1"/>
</dbReference>
<protein>
    <submittedName>
        <fullName evidence="1">UDP-N-acetylmuramoyl-L-alanyl-D-glutamate synthetase</fullName>
    </submittedName>
</protein>